<sequence>MQSTTAITDLKFVGVDGKVRLISGDVRGDLDKIPFTPSTGPTLRLLNWREVPTVD</sequence>
<dbReference type="Proteomes" id="UP001184828">
    <property type="component" value="Unassembled WGS sequence"/>
</dbReference>
<name>A0AAE4BV61_VARPD</name>
<protein>
    <submittedName>
        <fullName evidence="1">Uncharacterized protein</fullName>
    </submittedName>
</protein>
<dbReference type="RefSeq" id="WP_209535653.1">
    <property type="nucleotide sequence ID" value="NZ_JAVDQZ010000002.1"/>
</dbReference>
<proteinExistence type="predicted"/>
<organism evidence="1 2">
    <name type="scientific">Variovorax paradoxus</name>
    <dbReference type="NCBI Taxonomy" id="34073"/>
    <lineage>
        <taxon>Bacteria</taxon>
        <taxon>Pseudomonadati</taxon>
        <taxon>Pseudomonadota</taxon>
        <taxon>Betaproteobacteria</taxon>
        <taxon>Burkholderiales</taxon>
        <taxon>Comamonadaceae</taxon>
        <taxon>Variovorax</taxon>
    </lineage>
</organism>
<comment type="caution">
    <text evidence="1">The sequence shown here is derived from an EMBL/GenBank/DDBJ whole genome shotgun (WGS) entry which is preliminary data.</text>
</comment>
<gene>
    <name evidence="1" type="ORF">J2738_001800</name>
</gene>
<dbReference type="AlphaFoldDB" id="A0AAE4BV61"/>
<dbReference type="EMBL" id="JAVDQZ010000002">
    <property type="protein sequence ID" value="MDR6425671.1"/>
    <property type="molecule type" value="Genomic_DNA"/>
</dbReference>
<reference evidence="1" key="1">
    <citation type="submission" date="2023-07" db="EMBL/GenBank/DDBJ databases">
        <title>Sorghum-associated microbial communities from plants grown in Nebraska, USA.</title>
        <authorList>
            <person name="Schachtman D."/>
        </authorList>
    </citation>
    <scope>NUCLEOTIDE SEQUENCE</scope>
    <source>
        <strain evidence="1">DS2114</strain>
    </source>
</reference>
<accession>A0AAE4BV61</accession>
<evidence type="ECO:0000313" key="1">
    <source>
        <dbReference type="EMBL" id="MDR6425671.1"/>
    </source>
</evidence>
<evidence type="ECO:0000313" key="2">
    <source>
        <dbReference type="Proteomes" id="UP001184828"/>
    </source>
</evidence>